<protein>
    <submittedName>
        <fullName evidence="2">Uncharacterized protein</fullName>
    </submittedName>
</protein>
<keyword evidence="1" id="KW-1133">Transmembrane helix</keyword>
<sequence length="111" mass="12549">MSKLPQNSYTAEKKMTLSKKPTLLLVITVFVLLGVAGISYAMLSKTDHGVKPIDPKTAPNVVKNQQSIKQSSQHVDTQRLLRHSNKLLNIVSDDAEYNRLVREYQIAQMKR</sequence>
<accession>X1DWS8</accession>
<feature type="non-terminal residue" evidence="2">
    <location>
        <position position="111"/>
    </location>
</feature>
<evidence type="ECO:0000313" key="2">
    <source>
        <dbReference type="EMBL" id="GAH09394.1"/>
    </source>
</evidence>
<dbReference type="EMBL" id="BART01037623">
    <property type="protein sequence ID" value="GAH09394.1"/>
    <property type="molecule type" value="Genomic_DNA"/>
</dbReference>
<organism evidence="2">
    <name type="scientific">marine sediment metagenome</name>
    <dbReference type="NCBI Taxonomy" id="412755"/>
    <lineage>
        <taxon>unclassified sequences</taxon>
        <taxon>metagenomes</taxon>
        <taxon>ecological metagenomes</taxon>
    </lineage>
</organism>
<proteinExistence type="predicted"/>
<name>X1DWS8_9ZZZZ</name>
<feature type="transmembrane region" description="Helical" evidence="1">
    <location>
        <begin position="21"/>
        <end position="43"/>
    </location>
</feature>
<keyword evidence="1" id="KW-0812">Transmembrane</keyword>
<dbReference type="AlphaFoldDB" id="X1DWS8"/>
<comment type="caution">
    <text evidence="2">The sequence shown here is derived from an EMBL/GenBank/DDBJ whole genome shotgun (WGS) entry which is preliminary data.</text>
</comment>
<keyword evidence="1" id="KW-0472">Membrane</keyword>
<gene>
    <name evidence="2" type="ORF">S01H4_62848</name>
</gene>
<reference evidence="2" key="1">
    <citation type="journal article" date="2014" name="Front. Microbiol.">
        <title>High frequency of phylogenetically diverse reductive dehalogenase-homologous genes in deep subseafloor sedimentary metagenomes.</title>
        <authorList>
            <person name="Kawai M."/>
            <person name="Futagami T."/>
            <person name="Toyoda A."/>
            <person name="Takaki Y."/>
            <person name="Nishi S."/>
            <person name="Hori S."/>
            <person name="Arai W."/>
            <person name="Tsubouchi T."/>
            <person name="Morono Y."/>
            <person name="Uchiyama I."/>
            <person name="Ito T."/>
            <person name="Fujiyama A."/>
            <person name="Inagaki F."/>
            <person name="Takami H."/>
        </authorList>
    </citation>
    <scope>NUCLEOTIDE SEQUENCE</scope>
    <source>
        <strain evidence="2">Expedition CK06-06</strain>
    </source>
</reference>
<evidence type="ECO:0000256" key="1">
    <source>
        <dbReference type="SAM" id="Phobius"/>
    </source>
</evidence>